<dbReference type="PANTHER" id="PTHR33987:SF1">
    <property type="entry name" value="CALCINEURIN-LIKE METALLO-PHOSPHOESTERASE SUPERFAMILY PROTEIN"/>
    <property type="match status" value="1"/>
</dbReference>
<dbReference type="OrthoDB" id="9763616at2"/>
<feature type="chain" id="PRO_5009579166" evidence="1">
    <location>
        <begin position="23"/>
        <end position="464"/>
    </location>
</feature>
<dbReference type="AlphaFoldDB" id="A0A1G1T8F5"/>
<protein>
    <submittedName>
        <fullName evidence="4">Phosphodiesterase</fullName>
    </submittedName>
</protein>
<dbReference type="Pfam" id="PF25077">
    <property type="entry name" value="DUF7800"/>
    <property type="match status" value="1"/>
</dbReference>
<feature type="domain" description="PhoD-like phosphatase metallophosphatase" evidence="2">
    <location>
        <begin position="173"/>
        <end position="422"/>
    </location>
</feature>
<dbReference type="EMBL" id="MDZB01000092">
    <property type="protein sequence ID" value="OGX87173.1"/>
    <property type="molecule type" value="Genomic_DNA"/>
</dbReference>
<feature type="domain" description="DUF7800" evidence="3">
    <location>
        <begin position="47"/>
        <end position="131"/>
    </location>
</feature>
<proteinExistence type="predicted"/>
<evidence type="ECO:0000256" key="1">
    <source>
        <dbReference type="SAM" id="SignalP"/>
    </source>
</evidence>
<gene>
    <name evidence="4" type="ORF">BEN47_11910</name>
</gene>
<dbReference type="CDD" id="cd07389">
    <property type="entry name" value="MPP_PhoD"/>
    <property type="match status" value="1"/>
</dbReference>
<dbReference type="PANTHER" id="PTHR33987">
    <property type="entry name" value="CALCINEURIN-LIKE METALLO-PHOSPHOESTERASE SUPERFAMILY PROTEIN"/>
    <property type="match status" value="1"/>
</dbReference>
<dbReference type="InterPro" id="IPR056702">
    <property type="entry name" value="DUF7800"/>
</dbReference>
<sequence length="464" mass="51774">MRLSIWLRLAAGVVLIAGAAEAQPRKAVSSTAKTKTAQGRAAATGLLRSGPMVGYSEMREVALWVQATGPATAQIEYWDKEKPQVRWRTAPVAATATHAYTAHLLADQVQPGRLYAYALYLNGQRVARPYPLEFQSLGQWQFQRDPPDFRFALGSCVYVNDPAYDRPGSAYGGNYDIFKTIDAQRPDFMLWLGDNTYLRPADWNTRTGIYHRYSHSRALPEMQPLLARTHNYAIWDDHDYGTNDSDRSYAGKDITLGAFKDFWANPNYGQAAGQGISGTFEWYDVQVFLLDDRWFRAPNRYNQKEASYLGPAQLTWLLDALTTSQATFKLVAVGGQVLNPAKVFENYSNYEQERAALLQGIANRKISGVVFLDGDRHHTELTRLERPGTYPLYDFTCSPLTSGVATGGRTEANTSRVDGTLVTERNFAMLAVSGPQATRQLRIAVHNHAGALLWERSIAAAELK</sequence>
<dbReference type="RefSeq" id="WP_070726595.1">
    <property type="nucleotide sequence ID" value="NZ_MDZB01000092.1"/>
</dbReference>
<dbReference type="Proteomes" id="UP000176294">
    <property type="component" value="Unassembled WGS sequence"/>
</dbReference>
<dbReference type="Gene3D" id="3.60.21.70">
    <property type="entry name" value="PhoD-like phosphatase"/>
    <property type="match status" value="1"/>
</dbReference>
<dbReference type="InterPro" id="IPR029052">
    <property type="entry name" value="Metallo-depent_PP-like"/>
</dbReference>
<dbReference type="Pfam" id="PF09423">
    <property type="entry name" value="PhoD"/>
    <property type="match status" value="1"/>
</dbReference>
<evidence type="ECO:0000313" key="5">
    <source>
        <dbReference type="Proteomes" id="UP000176294"/>
    </source>
</evidence>
<organism evidence="4 5">
    <name type="scientific">Hymenobacter lapidarius</name>
    <dbReference type="NCBI Taxonomy" id="1908237"/>
    <lineage>
        <taxon>Bacteria</taxon>
        <taxon>Pseudomonadati</taxon>
        <taxon>Bacteroidota</taxon>
        <taxon>Cytophagia</taxon>
        <taxon>Cytophagales</taxon>
        <taxon>Hymenobacteraceae</taxon>
        <taxon>Hymenobacter</taxon>
    </lineage>
</organism>
<accession>A0A1G1T8F5</accession>
<dbReference type="InterPro" id="IPR038607">
    <property type="entry name" value="PhoD-like_sf"/>
</dbReference>
<dbReference type="STRING" id="1908237.BEN47_11910"/>
<evidence type="ECO:0000259" key="2">
    <source>
        <dbReference type="Pfam" id="PF09423"/>
    </source>
</evidence>
<reference evidence="4 5" key="1">
    <citation type="submission" date="2016-08" db="EMBL/GenBank/DDBJ databases">
        <title>Hymenobacter coccineus sp. nov., Hymenobacter lapidarius sp. nov. and Hymenobacter glacialis sp. nov., isolated from Antarctic soil.</title>
        <authorList>
            <person name="Sedlacek I."/>
            <person name="Kralova S."/>
            <person name="Kyrova K."/>
            <person name="Maslanova I."/>
            <person name="Stankova E."/>
            <person name="Vrbovska V."/>
            <person name="Nemec M."/>
            <person name="Bartak M."/>
            <person name="Svec P."/>
            <person name="Busse H.-J."/>
            <person name="Pantucek R."/>
        </authorList>
    </citation>
    <scope>NUCLEOTIDE SEQUENCE [LARGE SCALE GENOMIC DNA]</scope>
    <source>
        <strain evidence="4 5">CCM 8643</strain>
    </source>
</reference>
<dbReference type="InterPro" id="IPR018946">
    <property type="entry name" value="PhoD-like_MPP"/>
</dbReference>
<keyword evidence="1" id="KW-0732">Signal</keyword>
<feature type="signal peptide" evidence="1">
    <location>
        <begin position="1"/>
        <end position="22"/>
    </location>
</feature>
<evidence type="ECO:0000259" key="3">
    <source>
        <dbReference type="Pfam" id="PF25077"/>
    </source>
</evidence>
<dbReference type="SUPFAM" id="SSF56300">
    <property type="entry name" value="Metallo-dependent phosphatases"/>
    <property type="match status" value="1"/>
</dbReference>
<name>A0A1G1T8F5_9BACT</name>
<evidence type="ECO:0000313" key="4">
    <source>
        <dbReference type="EMBL" id="OGX87173.1"/>
    </source>
</evidence>
<comment type="caution">
    <text evidence="4">The sequence shown here is derived from an EMBL/GenBank/DDBJ whole genome shotgun (WGS) entry which is preliminary data.</text>
</comment>
<keyword evidence="5" id="KW-1185">Reference proteome</keyword>